<evidence type="ECO:0000256" key="3">
    <source>
        <dbReference type="SAM" id="MobiDB-lite"/>
    </source>
</evidence>
<protein>
    <submittedName>
        <fullName evidence="5">Cobyrinic acid a,c-diamide synthase</fullName>
    </submittedName>
</protein>
<proteinExistence type="predicted"/>
<dbReference type="GO" id="GO:0009898">
    <property type="term" value="C:cytoplasmic side of plasma membrane"/>
    <property type="evidence" value="ECO:0007669"/>
    <property type="project" value="TreeGrafter"/>
</dbReference>
<dbReference type="PANTHER" id="PTHR43384:SF4">
    <property type="entry name" value="CELLULOSE BIOSYNTHESIS PROTEIN BCSQ-RELATED"/>
    <property type="match status" value="1"/>
</dbReference>
<dbReference type="GO" id="GO:0051782">
    <property type="term" value="P:negative regulation of cell division"/>
    <property type="evidence" value="ECO:0007669"/>
    <property type="project" value="TreeGrafter"/>
</dbReference>
<feature type="domain" description="CobQ/CobB/MinD/ParA nucleotide binding" evidence="4">
    <location>
        <begin position="31"/>
        <end position="247"/>
    </location>
</feature>
<dbReference type="InterPro" id="IPR025501">
    <property type="entry name" value="MinD_FleN"/>
</dbReference>
<evidence type="ECO:0000256" key="1">
    <source>
        <dbReference type="ARBA" id="ARBA00022741"/>
    </source>
</evidence>
<reference evidence="5 6" key="1">
    <citation type="submission" date="2015-08" db="EMBL/GenBank/DDBJ databases">
        <title>Draft genome sequence of cellulolytic and xylanolytic Paenibacillus sp. A59, isolated from a decaying forest soil from Patagonia, Argentina.</title>
        <authorList>
            <person name="Ghio S."/>
            <person name="Caceres A.M."/>
            <person name="Talia P."/>
            <person name="Grasso D."/>
            <person name="Campos E."/>
        </authorList>
    </citation>
    <scope>NUCLEOTIDE SEQUENCE [LARGE SCALE GENOMIC DNA]</scope>
    <source>
        <strain evidence="5 6">A59</strain>
    </source>
</reference>
<feature type="region of interest" description="Disordered" evidence="3">
    <location>
        <begin position="1"/>
        <end position="26"/>
    </location>
</feature>
<evidence type="ECO:0000313" key="5">
    <source>
        <dbReference type="EMBL" id="KOY13477.1"/>
    </source>
</evidence>
<dbReference type="GO" id="GO:0005829">
    <property type="term" value="C:cytosol"/>
    <property type="evidence" value="ECO:0007669"/>
    <property type="project" value="TreeGrafter"/>
</dbReference>
<dbReference type="GO" id="GO:0005524">
    <property type="term" value="F:ATP binding"/>
    <property type="evidence" value="ECO:0007669"/>
    <property type="project" value="UniProtKB-KW"/>
</dbReference>
<keyword evidence="1" id="KW-0547">Nucleotide-binding</keyword>
<keyword evidence="2" id="KW-0067">ATP-binding</keyword>
<keyword evidence="6" id="KW-1185">Reference proteome</keyword>
<dbReference type="InterPro" id="IPR027417">
    <property type="entry name" value="P-loop_NTPase"/>
</dbReference>
<dbReference type="InterPro" id="IPR050625">
    <property type="entry name" value="ParA/MinD_ATPase"/>
</dbReference>
<dbReference type="PATRIC" id="fig|1705561.3.peg.5811"/>
<dbReference type="EMBL" id="LITU01000081">
    <property type="protein sequence ID" value="KOY13477.1"/>
    <property type="molecule type" value="Genomic_DNA"/>
</dbReference>
<dbReference type="RefSeq" id="WP_053783808.1">
    <property type="nucleotide sequence ID" value="NZ_LITU01000081.1"/>
</dbReference>
<sequence length="297" mass="32410">MKDQAASLRSMVPMPSGVEGREHNSRSSKIITVASGKGGVGKSNFTLNFALSLQAMGQKVLVFDADIGMANIDVLMGTSSPYNLYHLLYRQKSIQEIIQLGASGLPYIAGGSGMKELFSLSDRDLEFFAGQVEEIAQEMDYVIFDTGAGLSKENMKFIGAADECLIITTPEPTSITDAYALVKVMHGQENATPFRMIVNRVEDQQEAERVADKIAGVAKRFLQIDIPLLGYISEDAQVVKAVKRQVPYSLAYPNAKASRDIEKLAHHYLAAHAAPGSGTETLTGIRGFMKKWLKRTT</sequence>
<dbReference type="Gene3D" id="3.40.50.300">
    <property type="entry name" value="P-loop containing nucleotide triphosphate hydrolases"/>
    <property type="match status" value="1"/>
</dbReference>
<dbReference type="SUPFAM" id="SSF52540">
    <property type="entry name" value="P-loop containing nucleoside triphosphate hydrolases"/>
    <property type="match status" value="1"/>
</dbReference>
<dbReference type="CDD" id="cd02038">
    <property type="entry name" value="FlhG-like"/>
    <property type="match status" value="1"/>
</dbReference>
<dbReference type="GO" id="GO:0016887">
    <property type="term" value="F:ATP hydrolysis activity"/>
    <property type="evidence" value="ECO:0007669"/>
    <property type="project" value="TreeGrafter"/>
</dbReference>
<dbReference type="InterPro" id="IPR002586">
    <property type="entry name" value="CobQ/CobB/MinD/ParA_Nub-bd_dom"/>
</dbReference>
<organism evidence="5 6">
    <name type="scientific">Paenibacillus xylanivorans</name>
    <dbReference type="NCBI Taxonomy" id="1705561"/>
    <lineage>
        <taxon>Bacteria</taxon>
        <taxon>Bacillati</taxon>
        <taxon>Bacillota</taxon>
        <taxon>Bacilli</taxon>
        <taxon>Bacillales</taxon>
        <taxon>Paenibacillaceae</taxon>
        <taxon>Paenibacillus</taxon>
    </lineage>
</organism>
<dbReference type="AlphaFoldDB" id="A0A0N1IWG0"/>
<comment type="caution">
    <text evidence="5">The sequence shown here is derived from an EMBL/GenBank/DDBJ whole genome shotgun (WGS) entry which is preliminary data.</text>
</comment>
<evidence type="ECO:0000256" key="2">
    <source>
        <dbReference type="ARBA" id="ARBA00022840"/>
    </source>
</evidence>
<name>A0A0N1IWG0_9BACL</name>
<evidence type="ECO:0000313" key="6">
    <source>
        <dbReference type="Proteomes" id="UP000037688"/>
    </source>
</evidence>
<dbReference type="PANTHER" id="PTHR43384">
    <property type="entry name" value="SEPTUM SITE-DETERMINING PROTEIN MIND HOMOLOG, CHLOROPLASTIC-RELATED"/>
    <property type="match status" value="1"/>
</dbReference>
<dbReference type="Proteomes" id="UP000037688">
    <property type="component" value="Unassembled WGS sequence"/>
</dbReference>
<evidence type="ECO:0000259" key="4">
    <source>
        <dbReference type="Pfam" id="PF01656"/>
    </source>
</evidence>
<dbReference type="OrthoDB" id="9816297at2"/>
<accession>A0A0N1IWG0</accession>
<dbReference type="Pfam" id="PF01656">
    <property type="entry name" value="CbiA"/>
    <property type="match status" value="1"/>
</dbReference>
<dbReference type="PIRSF" id="PIRSF003092">
    <property type="entry name" value="MinD"/>
    <property type="match status" value="1"/>
</dbReference>
<gene>
    <name evidence="5" type="ORF">AMS66_27615</name>
</gene>
<dbReference type="InterPro" id="IPR033875">
    <property type="entry name" value="FlhG"/>
</dbReference>